<sequence>MAPTEVFKLISPSPVTSRISSFASRTLPKFPNLRFFIIFVEPNYRQRLTKSRSDQAEVRGTSFLPQLHDLFISTLGSCSINLEFKVMKKIHLDFYEDFRELQFQFVYFKFEYLWVSSTSWFRVLCLRLLLRFRVLMLPCVLPDFVNMAAKNLSNLSNLLNLDNKIGTGTKPPRLVSRDNFQDRKFIFQLFIKYTCPKLWRSIEKGPYVPIPVEFLYGKNQKVTPKAKPISKQKRIEKSSKPKIHLVFILAKKDETTKILKKFVTLIENQTNLKVKVIRTDNETESRNQTLIEFCDENGIAQQYNAARTP</sequence>
<reference evidence="1 2" key="1">
    <citation type="submission" date="2019-05" db="EMBL/GenBank/DDBJ databases">
        <title>Mikania micrantha, genome provides insights into the molecular mechanism of rapid growth.</title>
        <authorList>
            <person name="Liu B."/>
        </authorList>
    </citation>
    <scope>NUCLEOTIDE SEQUENCE [LARGE SCALE GENOMIC DNA]</scope>
    <source>
        <strain evidence="1">NLD-2019</strain>
        <tissue evidence="1">Leaf</tissue>
    </source>
</reference>
<keyword evidence="2" id="KW-1185">Reference proteome</keyword>
<dbReference type="OrthoDB" id="1001852at2759"/>
<dbReference type="InterPro" id="IPR039537">
    <property type="entry name" value="Retrotran_Ty1/copia-like"/>
</dbReference>
<accession>A0A5N6P7F7</accession>
<protein>
    <submittedName>
        <fullName evidence="1">Uncharacterized protein</fullName>
    </submittedName>
</protein>
<proteinExistence type="predicted"/>
<evidence type="ECO:0000313" key="2">
    <source>
        <dbReference type="Proteomes" id="UP000326396"/>
    </source>
</evidence>
<dbReference type="GO" id="GO:0003676">
    <property type="term" value="F:nucleic acid binding"/>
    <property type="evidence" value="ECO:0007669"/>
    <property type="project" value="InterPro"/>
</dbReference>
<dbReference type="PANTHER" id="PTHR42648:SF32">
    <property type="entry name" value="RIBONUCLEASE H-LIKE DOMAIN, GAG-PRE-INTEGRASE DOMAIN PROTEIN-RELATED"/>
    <property type="match status" value="1"/>
</dbReference>
<name>A0A5N6P7F7_9ASTR</name>
<dbReference type="InterPro" id="IPR036397">
    <property type="entry name" value="RNaseH_sf"/>
</dbReference>
<gene>
    <name evidence="1" type="ORF">E3N88_12215</name>
</gene>
<dbReference type="Gene3D" id="3.30.420.10">
    <property type="entry name" value="Ribonuclease H-like superfamily/Ribonuclease H"/>
    <property type="match status" value="1"/>
</dbReference>
<dbReference type="AlphaFoldDB" id="A0A5N6P7F7"/>
<dbReference type="InterPro" id="IPR012337">
    <property type="entry name" value="RNaseH-like_sf"/>
</dbReference>
<organism evidence="1 2">
    <name type="scientific">Mikania micrantha</name>
    <name type="common">bitter vine</name>
    <dbReference type="NCBI Taxonomy" id="192012"/>
    <lineage>
        <taxon>Eukaryota</taxon>
        <taxon>Viridiplantae</taxon>
        <taxon>Streptophyta</taxon>
        <taxon>Embryophyta</taxon>
        <taxon>Tracheophyta</taxon>
        <taxon>Spermatophyta</taxon>
        <taxon>Magnoliopsida</taxon>
        <taxon>eudicotyledons</taxon>
        <taxon>Gunneridae</taxon>
        <taxon>Pentapetalae</taxon>
        <taxon>asterids</taxon>
        <taxon>campanulids</taxon>
        <taxon>Asterales</taxon>
        <taxon>Asteraceae</taxon>
        <taxon>Asteroideae</taxon>
        <taxon>Heliantheae alliance</taxon>
        <taxon>Eupatorieae</taxon>
        <taxon>Mikania</taxon>
    </lineage>
</organism>
<dbReference type="EMBL" id="SZYD01000006">
    <property type="protein sequence ID" value="KAD5960743.1"/>
    <property type="molecule type" value="Genomic_DNA"/>
</dbReference>
<dbReference type="SUPFAM" id="SSF53098">
    <property type="entry name" value="Ribonuclease H-like"/>
    <property type="match status" value="1"/>
</dbReference>
<dbReference type="PANTHER" id="PTHR42648">
    <property type="entry name" value="TRANSPOSASE, PUTATIVE-RELATED"/>
    <property type="match status" value="1"/>
</dbReference>
<evidence type="ECO:0000313" key="1">
    <source>
        <dbReference type="EMBL" id="KAD5960743.1"/>
    </source>
</evidence>
<comment type="caution">
    <text evidence="1">The sequence shown here is derived from an EMBL/GenBank/DDBJ whole genome shotgun (WGS) entry which is preliminary data.</text>
</comment>
<dbReference type="Proteomes" id="UP000326396">
    <property type="component" value="Linkage Group LG14"/>
</dbReference>